<accession>A0ABQ1MB49</accession>
<protein>
    <submittedName>
        <fullName evidence="1">Uncharacterized protein</fullName>
    </submittedName>
</protein>
<name>A0ABQ1MB49_9SPHI</name>
<comment type="caution">
    <text evidence="1">The sequence shown here is derived from an EMBL/GenBank/DDBJ whole genome shotgun (WGS) entry which is preliminary data.</text>
</comment>
<sequence length="89" mass="10714">MKTSLDNLQLMEDCLLGRASNEQCLFFEAALLLDPALREDIRWQQKTYHIIRDYGRQQLRSELDQVHKMLFTSPQHRTFRDQILKFFRG</sequence>
<keyword evidence="2" id="KW-1185">Reference proteome</keyword>
<evidence type="ECO:0000313" key="2">
    <source>
        <dbReference type="Proteomes" id="UP000597338"/>
    </source>
</evidence>
<organism evidence="1 2">
    <name type="scientific">Parapedobacter defluvii</name>
    <dbReference type="NCBI Taxonomy" id="2045106"/>
    <lineage>
        <taxon>Bacteria</taxon>
        <taxon>Pseudomonadati</taxon>
        <taxon>Bacteroidota</taxon>
        <taxon>Sphingobacteriia</taxon>
        <taxon>Sphingobacteriales</taxon>
        <taxon>Sphingobacteriaceae</taxon>
        <taxon>Parapedobacter</taxon>
    </lineage>
</organism>
<dbReference type="EMBL" id="BMIK01000009">
    <property type="protein sequence ID" value="GGC34567.1"/>
    <property type="molecule type" value="Genomic_DNA"/>
</dbReference>
<gene>
    <name evidence="1" type="ORF">GCM10011386_28380</name>
</gene>
<dbReference type="RefSeq" id="WP_188751803.1">
    <property type="nucleotide sequence ID" value="NZ_BMIK01000009.1"/>
</dbReference>
<reference evidence="2" key="1">
    <citation type="journal article" date="2019" name="Int. J. Syst. Evol. Microbiol.">
        <title>The Global Catalogue of Microorganisms (GCM) 10K type strain sequencing project: providing services to taxonomists for standard genome sequencing and annotation.</title>
        <authorList>
            <consortium name="The Broad Institute Genomics Platform"/>
            <consortium name="The Broad Institute Genome Sequencing Center for Infectious Disease"/>
            <person name="Wu L."/>
            <person name="Ma J."/>
        </authorList>
    </citation>
    <scope>NUCLEOTIDE SEQUENCE [LARGE SCALE GENOMIC DNA]</scope>
    <source>
        <strain evidence="2">CGMCC 1.15342</strain>
    </source>
</reference>
<evidence type="ECO:0000313" key="1">
    <source>
        <dbReference type="EMBL" id="GGC34567.1"/>
    </source>
</evidence>
<proteinExistence type="predicted"/>
<dbReference type="Proteomes" id="UP000597338">
    <property type="component" value="Unassembled WGS sequence"/>
</dbReference>